<sequence length="532" mass="59115">MPNNSDDELGRLIDDAIANPVPPASPMTTRKRHHTRAAAVAAERQAEATRVTQRTMVDRASDSPTTSKPRQAKRTKISKPAPAIVDVDSDVPAPKPTRAKTMRANKPDAKTIIEGVEKRVAAMAKLMANEHDARRDRGLDYDTLQNRACAPLATVVEWDEDGKWVPPPTGVRLSDELAYIATKSDMSNKTLKQTYPFDFDGNGMIKASRTPEDPAPLIRAHGLPFIAVARDTVALSGRKHTFLCAALLDKNDKNIKSARSAFTIGTIVATKTFVDMPRTIDRQLFTHSGMYPESRNEEATRAEANFPKEFRPAGNARDTMSSLHNALATLMGKPVTVIRLIDLPAYRLTCGPGNDSTTIGESFVNKFATQPYSNLLALDYVNADDVQAPITQQAETAATPEKKKTRRSRKHEQTTQAKTQQEDKLEHHIDPLLRLKAGGVKEVADDKVRQLIQRIEQIPNTVQDLRRKAQTDDTPEVRDTVRRHQQFHQDRQNALAAVSQLARDIETVNPLFKQFLRTYLASAASDDLRSDK</sequence>
<feature type="region of interest" description="Disordered" evidence="1">
    <location>
        <begin position="392"/>
        <end position="427"/>
    </location>
</feature>
<keyword evidence="3" id="KW-1185">Reference proteome</keyword>
<dbReference type="STRING" id="60172.A0A1V6R5W7"/>
<proteinExistence type="predicted"/>
<comment type="caution">
    <text evidence="2">The sequence shown here is derived from an EMBL/GenBank/DDBJ whole genome shotgun (WGS) entry which is preliminary data.</text>
</comment>
<feature type="region of interest" description="Disordered" evidence="1">
    <location>
        <begin position="1"/>
        <end position="105"/>
    </location>
</feature>
<accession>A0A1V6R5W7</accession>
<gene>
    <name evidence="2" type="ORF">PENSOL_c015G00366</name>
</gene>
<dbReference type="AlphaFoldDB" id="A0A1V6R5W7"/>
<dbReference type="EMBL" id="MDYO01000015">
    <property type="protein sequence ID" value="OQD96576.1"/>
    <property type="molecule type" value="Genomic_DNA"/>
</dbReference>
<evidence type="ECO:0000313" key="2">
    <source>
        <dbReference type="EMBL" id="OQD96576.1"/>
    </source>
</evidence>
<name>A0A1V6R5W7_9EURO</name>
<evidence type="ECO:0000313" key="3">
    <source>
        <dbReference type="Proteomes" id="UP000191612"/>
    </source>
</evidence>
<dbReference type="Proteomes" id="UP000191612">
    <property type="component" value="Unassembled WGS sequence"/>
</dbReference>
<evidence type="ECO:0000256" key="1">
    <source>
        <dbReference type="SAM" id="MobiDB-lite"/>
    </source>
</evidence>
<reference evidence="3" key="1">
    <citation type="journal article" date="2017" name="Nat. Microbiol.">
        <title>Global analysis of biosynthetic gene clusters reveals vast potential of secondary metabolite production in Penicillium species.</title>
        <authorList>
            <person name="Nielsen J.C."/>
            <person name="Grijseels S."/>
            <person name="Prigent S."/>
            <person name="Ji B."/>
            <person name="Dainat J."/>
            <person name="Nielsen K.F."/>
            <person name="Frisvad J.C."/>
            <person name="Workman M."/>
            <person name="Nielsen J."/>
        </authorList>
    </citation>
    <scope>NUCLEOTIDE SEQUENCE [LARGE SCALE GENOMIC DNA]</scope>
    <source>
        <strain evidence="3">IBT 29525</strain>
    </source>
</reference>
<feature type="compositionally biased region" description="Low complexity" evidence="1">
    <location>
        <begin position="37"/>
        <end position="52"/>
    </location>
</feature>
<protein>
    <submittedName>
        <fullName evidence="2">Uncharacterized protein</fullName>
    </submittedName>
</protein>
<organism evidence="2 3">
    <name type="scientific">Penicillium solitum</name>
    <dbReference type="NCBI Taxonomy" id="60172"/>
    <lineage>
        <taxon>Eukaryota</taxon>
        <taxon>Fungi</taxon>
        <taxon>Dikarya</taxon>
        <taxon>Ascomycota</taxon>
        <taxon>Pezizomycotina</taxon>
        <taxon>Eurotiomycetes</taxon>
        <taxon>Eurotiomycetidae</taxon>
        <taxon>Eurotiales</taxon>
        <taxon>Aspergillaceae</taxon>
        <taxon>Penicillium</taxon>
    </lineage>
</organism>